<reference evidence="3" key="1">
    <citation type="submission" date="2021-02" db="EMBL/GenBank/DDBJ databases">
        <authorList>
            <person name="Nowell W R."/>
        </authorList>
    </citation>
    <scope>NUCLEOTIDE SEQUENCE</scope>
</reference>
<gene>
    <name evidence="3" type="ORF">JXQ802_LOCUS22235</name>
</gene>
<keyword evidence="2" id="KW-0812">Transmembrane</keyword>
<evidence type="ECO:0000256" key="2">
    <source>
        <dbReference type="SAM" id="Phobius"/>
    </source>
</evidence>
<sequence>MDDYDNIENLTLPSTNEDHILNNCSLQPINIDTLQHKIESNDQRENQTMIRMTSSWKQIVVKTDDNHDHSQADDDDDHDDSQTNEINDNLVSFTPLNTIQVIFTIPDIIISNETILNQTIFITDVKSNQLLASLNYICFNGSSFIINYSTNKSLPHDVCLYVLISSIALKEIFICRTINNISNINKGHSDQSSRVFIISQCIVNCLMMIIIYLVHIGRKKNLINRVGQHFLHNKLVTHKNSVIIFHDRINPDIINNIHLNNLISSPIEEQVLAANDLISTRNDRRFTHHALIDVTELTKQMNLSNKNIESNAF</sequence>
<comment type="caution">
    <text evidence="3">The sequence shown here is derived from an EMBL/GenBank/DDBJ whole genome shotgun (WGS) entry which is preliminary data.</text>
</comment>
<dbReference type="EMBL" id="CAJNOL010000671">
    <property type="protein sequence ID" value="CAF1160528.1"/>
    <property type="molecule type" value="Genomic_DNA"/>
</dbReference>
<keyword evidence="2" id="KW-1133">Transmembrane helix</keyword>
<keyword evidence="2" id="KW-0472">Membrane</keyword>
<organism evidence="3 4">
    <name type="scientific">Rotaria sordida</name>
    <dbReference type="NCBI Taxonomy" id="392033"/>
    <lineage>
        <taxon>Eukaryota</taxon>
        <taxon>Metazoa</taxon>
        <taxon>Spiralia</taxon>
        <taxon>Gnathifera</taxon>
        <taxon>Rotifera</taxon>
        <taxon>Eurotatoria</taxon>
        <taxon>Bdelloidea</taxon>
        <taxon>Philodinida</taxon>
        <taxon>Philodinidae</taxon>
        <taxon>Rotaria</taxon>
    </lineage>
</organism>
<dbReference type="Proteomes" id="UP000663870">
    <property type="component" value="Unassembled WGS sequence"/>
</dbReference>
<dbReference type="AlphaFoldDB" id="A0A814TE50"/>
<feature type="transmembrane region" description="Helical" evidence="2">
    <location>
        <begin position="195"/>
        <end position="215"/>
    </location>
</feature>
<accession>A0A814TE50</accession>
<proteinExistence type="predicted"/>
<name>A0A814TE50_9BILA</name>
<evidence type="ECO:0000313" key="4">
    <source>
        <dbReference type="Proteomes" id="UP000663870"/>
    </source>
</evidence>
<evidence type="ECO:0000256" key="1">
    <source>
        <dbReference type="SAM" id="MobiDB-lite"/>
    </source>
</evidence>
<keyword evidence="4" id="KW-1185">Reference proteome</keyword>
<protein>
    <submittedName>
        <fullName evidence="3">Uncharacterized protein</fullName>
    </submittedName>
</protein>
<evidence type="ECO:0000313" key="3">
    <source>
        <dbReference type="EMBL" id="CAF1160528.1"/>
    </source>
</evidence>
<feature type="region of interest" description="Disordered" evidence="1">
    <location>
        <begin position="66"/>
        <end position="85"/>
    </location>
</feature>